<evidence type="ECO:0000256" key="2">
    <source>
        <dbReference type="ARBA" id="ARBA00022676"/>
    </source>
</evidence>
<dbReference type="PANTHER" id="PTHR31042">
    <property type="entry name" value="CORE-2/I-BRANCHING BETA-1,6-N-ACETYLGLUCOSAMINYLTRANSFERASE FAMILY PROTEIN-RELATED"/>
    <property type="match status" value="1"/>
</dbReference>
<dbReference type="EMBL" id="QPKB01000017">
    <property type="protein sequence ID" value="RWR97705.1"/>
    <property type="molecule type" value="Genomic_DNA"/>
</dbReference>
<dbReference type="Proteomes" id="UP000283530">
    <property type="component" value="Unassembled WGS sequence"/>
</dbReference>
<keyword evidence="2" id="KW-0328">Glycosyltransferase</keyword>
<dbReference type="InterPro" id="IPR044174">
    <property type="entry name" value="BC10-like"/>
</dbReference>
<dbReference type="PANTHER" id="PTHR31042:SF150">
    <property type="entry name" value="OS06G0661900 PROTEIN"/>
    <property type="match status" value="1"/>
</dbReference>
<sequence>MQGKQCITWEGRSCNLVLSSSQRKISFSLDHQQLHFALAALMVMGDNCVNAPMCLSGGISPQLLLTMDSNPLSFGRYLDIMLPEIEKKDWRKGAQWFSMKRQHALLVFADSLYYLKFKNFCKPGMERRNCYSDEHYLPTLFHMIDPSGITNWSVTYVDWSERKWHPKSYRA</sequence>
<gene>
    <name evidence="6" type="ORF">CKAN_02715700</name>
</gene>
<keyword evidence="5" id="KW-0325">Glycoprotein</keyword>
<keyword evidence="7" id="KW-1185">Reference proteome</keyword>
<keyword evidence="4" id="KW-0472">Membrane</keyword>
<dbReference type="Pfam" id="PF02485">
    <property type="entry name" value="Branch"/>
    <property type="match status" value="1"/>
</dbReference>
<accession>A0A3S3N883</accession>
<evidence type="ECO:0000313" key="7">
    <source>
        <dbReference type="Proteomes" id="UP000283530"/>
    </source>
</evidence>
<protein>
    <submittedName>
        <fullName evidence="6">Glycosyl transferase</fullName>
    </submittedName>
</protein>
<organism evidence="6 7">
    <name type="scientific">Cinnamomum micranthum f. kanehirae</name>
    <dbReference type="NCBI Taxonomy" id="337451"/>
    <lineage>
        <taxon>Eukaryota</taxon>
        <taxon>Viridiplantae</taxon>
        <taxon>Streptophyta</taxon>
        <taxon>Embryophyta</taxon>
        <taxon>Tracheophyta</taxon>
        <taxon>Spermatophyta</taxon>
        <taxon>Magnoliopsida</taxon>
        <taxon>Magnoliidae</taxon>
        <taxon>Laurales</taxon>
        <taxon>Lauraceae</taxon>
        <taxon>Cinnamomum</taxon>
    </lineage>
</organism>
<dbReference type="InterPro" id="IPR003406">
    <property type="entry name" value="Glyco_trans_14"/>
</dbReference>
<evidence type="ECO:0000256" key="5">
    <source>
        <dbReference type="ARBA" id="ARBA00023180"/>
    </source>
</evidence>
<keyword evidence="3 6" id="KW-0808">Transferase</keyword>
<dbReference type="GO" id="GO:0016757">
    <property type="term" value="F:glycosyltransferase activity"/>
    <property type="evidence" value="ECO:0007669"/>
    <property type="project" value="UniProtKB-KW"/>
</dbReference>
<dbReference type="STRING" id="337451.A0A3S3N883"/>
<name>A0A3S3N883_9MAGN</name>
<reference evidence="6 7" key="1">
    <citation type="journal article" date="2019" name="Nat. Plants">
        <title>Stout camphor tree genome fills gaps in understanding of flowering plant genome evolution.</title>
        <authorList>
            <person name="Chaw S.M."/>
            <person name="Liu Y.C."/>
            <person name="Wu Y.W."/>
            <person name="Wang H.Y."/>
            <person name="Lin C.I."/>
            <person name="Wu C.S."/>
            <person name="Ke H.M."/>
            <person name="Chang L.Y."/>
            <person name="Hsu C.Y."/>
            <person name="Yang H.T."/>
            <person name="Sudianto E."/>
            <person name="Hsu M.H."/>
            <person name="Wu K.P."/>
            <person name="Wang L.N."/>
            <person name="Leebens-Mack J.H."/>
            <person name="Tsai I.J."/>
        </authorList>
    </citation>
    <scope>NUCLEOTIDE SEQUENCE [LARGE SCALE GENOMIC DNA]</scope>
    <source>
        <strain evidence="7">cv. Chaw 1501</strain>
        <tissue evidence="6">Young leaves</tissue>
    </source>
</reference>
<dbReference type="GO" id="GO:0016020">
    <property type="term" value="C:membrane"/>
    <property type="evidence" value="ECO:0007669"/>
    <property type="project" value="UniProtKB-SubCell"/>
</dbReference>
<proteinExistence type="predicted"/>
<evidence type="ECO:0000256" key="3">
    <source>
        <dbReference type="ARBA" id="ARBA00022679"/>
    </source>
</evidence>
<comment type="caution">
    <text evidence="6">The sequence shown here is derived from an EMBL/GenBank/DDBJ whole genome shotgun (WGS) entry which is preliminary data.</text>
</comment>
<comment type="subcellular location">
    <subcellularLocation>
        <location evidence="1">Membrane</location>
        <topology evidence="1">Single-pass type II membrane protein</topology>
    </subcellularLocation>
</comment>
<dbReference type="OrthoDB" id="1659372at2759"/>
<evidence type="ECO:0000313" key="6">
    <source>
        <dbReference type="EMBL" id="RWR97705.1"/>
    </source>
</evidence>
<evidence type="ECO:0000256" key="1">
    <source>
        <dbReference type="ARBA" id="ARBA00004606"/>
    </source>
</evidence>
<evidence type="ECO:0000256" key="4">
    <source>
        <dbReference type="ARBA" id="ARBA00023136"/>
    </source>
</evidence>
<dbReference type="AlphaFoldDB" id="A0A3S3N883"/>